<comment type="caution">
    <text evidence="2">The sequence shown here is derived from an EMBL/GenBank/DDBJ whole genome shotgun (WGS) entry which is preliminary data.</text>
</comment>
<name>A0AAV4Y711_CAEEX</name>
<reference evidence="2 3" key="1">
    <citation type="submission" date="2021-06" db="EMBL/GenBank/DDBJ databases">
        <title>Caerostris extrusa draft genome.</title>
        <authorList>
            <person name="Kono N."/>
            <person name="Arakawa K."/>
        </authorList>
    </citation>
    <scope>NUCLEOTIDE SEQUENCE [LARGE SCALE GENOMIC DNA]</scope>
</reference>
<feature type="compositionally biased region" description="Polar residues" evidence="1">
    <location>
        <begin position="87"/>
        <end position="104"/>
    </location>
</feature>
<dbReference type="AlphaFoldDB" id="A0AAV4Y711"/>
<proteinExistence type="predicted"/>
<feature type="region of interest" description="Disordered" evidence="1">
    <location>
        <begin position="87"/>
        <end position="132"/>
    </location>
</feature>
<sequence>MDKLCQTKPSQTYPFSTAQASLLLQTHTSVTRERSDKGLLSEESLSSISEKYISMAFLAEIVYEQRKRSIESKYSSQYLLVVELPSASTGSIPQPSNNPTCTENKNSKERKKVCNAEAHASADAMDVSDMGK</sequence>
<keyword evidence="3" id="KW-1185">Reference proteome</keyword>
<evidence type="ECO:0000313" key="3">
    <source>
        <dbReference type="Proteomes" id="UP001054945"/>
    </source>
</evidence>
<organism evidence="2 3">
    <name type="scientific">Caerostris extrusa</name>
    <name type="common">Bark spider</name>
    <name type="synonym">Caerostris bankana</name>
    <dbReference type="NCBI Taxonomy" id="172846"/>
    <lineage>
        <taxon>Eukaryota</taxon>
        <taxon>Metazoa</taxon>
        <taxon>Ecdysozoa</taxon>
        <taxon>Arthropoda</taxon>
        <taxon>Chelicerata</taxon>
        <taxon>Arachnida</taxon>
        <taxon>Araneae</taxon>
        <taxon>Araneomorphae</taxon>
        <taxon>Entelegynae</taxon>
        <taxon>Araneoidea</taxon>
        <taxon>Araneidae</taxon>
        <taxon>Caerostris</taxon>
    </lineage>
</organism>
<protein>
    <submittedName>
        <fullName evidence="2">Uncharacterized protein</fullName>
    </submittedName>
</protein>
<dbReference type="EMBL" id="BPLR01018876">
    <property type="protein sequence ID" value="GIZ02913.1"/>
    <property type="molecule type" value="Genomic_DNA"/>
</dbReference>
<accession>A0AAV4Y711</accession>
<evidence type="ECO:0000313" key="2">
    <source>
        <dbReference type="EMBL" id="GIZ02913.1"/>
    </source>
</evidence>
<gene>
    <name evidence="2" type="ORF">CEXT_28901</name>
</gene>
<dbReference type="Proteomes" id="UP001054945">
    <property type="component" value="Unassembled WGS sequence"/>
</dbReference>
<evidence type="ECO:0000256" key="1">
    <source>
        <dbReference type="SAM" id="MobiDB-lite"/>
    </source>
</evidence>